<dbReference type="PANTHER" id="PTHR31001:SF76">
    <property type="entry name" value="ZN(2)-C6 FUNGAL-TYPE DOMAIN-CONTAINING PROTEIN"/>
    <property type="match status" value="1"/>
</dbReference>
<accession>A0AAF0ES90</accession>
<name>A0AAF0ES90_9BASI</name>
<dbReference type="EMBL" id="CP119879">
    <property type="protein sequence ID" value="WFD35796.1"/>
    <property type="molecule type" value="Genomic_DNA"/>
</dbReference>
<evidence type="ECO:0008006" key="5">
    <source>
        <dbReference type="Google" id="ProtNLM"/>
    </source>
</evidence>
<gene>
    <name evidence="3" type="ORF">MCUN1_002661</name>
</gene>
<proteinExistence type="predicted"/>
<keyword evidence="4" id="KW-1185">Reference proteome</keyword>
<comment type="subcellular location">
    <subcellularLocation>
        <location evidence="1">Nucleus</location>
    </subcellularLocation>
</comment>
<dbReference type="Proteomes" id="UP001219933">
    <property type="component" value="Chromosome 3"/>
</dbReference>
<reference evidence="3" key="1">
    <citation type="submission" date="2023-03" db="EMBL/GenBank/DDBJ databases">
        <title>Mating type loci evolution in Malassezia.</title>
        <authorList>
            <person name="Coelho M.A."/>
        </authorList>
    </citation>
    <scope>NUCLEOTIDE SEQUENCE</scope>
    <source>
        <strain evidence="3">CBS 11721</strain>
    </source>
</reference>
<dbReference type="CDD" id="cd12148">
    <property type="entry name" value="fungal_TF_MHR"/>
    <property type="match status" value="1"/>
</dbReference>
<evidence type="ECO:0000313" key="4">
    <source>
        <dbReference type="Proteomes" id="UP001219933"/>
    </source>
</evidence>
<evidence type="ECO:0000313" key="3">
    <source>
        <dbReference type="EMBL" id="WFD35796.1"/>
    </source>
</evidence>
<keyword evidence="2" id="KW-0539">Nucleus</keyword>
<organism evidence="3 4">
    <name type="scientific">Malassezia cuniculi</name>
    <dbReference type="NCBI Taxonomy" id="948313"/>
    <lineage>
        <taxon>Eukaryota</taxon>
        <taxon>Fungi</taxon>
        <taxon>Dikarya</taxon>
        <taxon>Basidiomycota</taxon>
        <taxon>Ustilaginomycotina</taxon>
        <taxon>Malasseziomycetes</taxon>
        <taxon>Malasseziales</taxon>
        <taxon>Malasseziaceae</taxon>
        <taxon>Malassezia</taxon>
    </lineage>
</organism>
<dbReference type="PANTHER" id="PTHR31001">
    <property type="entry name" value="UNCHARACTERIZED TRANSCRIPTIONAL REGULATORY PROTEIN"/>
    <property type="match status" value="1"/>
</dbReference>
<sequence length="349" mass="39902">MREIGRKIWNNLLTFDWQVSAYLDHCYAVSESNSFTDPPSELDDTQVLRLDVDKNLDQATLEQRLQHSGFCDNTFLRVLLPITRIIRMQVDIENKQHVSSGTNRISEKDLWVLDGEYRRILQQLPPHFNSDTKHHFSRLQLNSLIILIYYRLLRLHFVYLSIGLRDPTHRKSAEMCVDAARNMIKTCLELEQEFQSNLSFPFLDLRLMIATLSLHVVLCRGSDFFSRQELLDDLCVAIKMLTRFNTSNIYRGMEFLDVPIAMLNSHYIKTSEEGAVLENVADAGPKDPLGWLPVLDSRDFMIDIDGLNELWSLGDSALTGVPLGIPQPSPSIRTSPVPGPWMAAPPGFL</sequence>
<protein>
    <recommendedName>
        <fullName evidence="5">Transcription factor domain-containing protein</fullName>
    </recommendedName>
</protein>
<evidence type="ECO:0000256" key="2">
    <source>
        <dbReference type="ARBA" id="ARBA00023242"/>
    </source>
</evidence>
<dbReference type="AlphaFoldDB" id="A0AAF0ES90"/>
<dbReference type="GO" id="GO:0005634">
    <property type="term" value="C:nucleus"/>
    <property type="evidence" value="ECO:0007669"/>
    <property type="project" value="UniProtKB-SubCell"/>
</dbReference>
<evidence type="ECO:0000256" key="1">
    <source>
        <dbReference type="ARBA" id="ARBA00004123"/>
    </source>
</evidence>
<dbReference type="InterPro" id="IPR050613">
    <property type="entry name" value="Sec_Metabolite_Reg"/>
</dbReference>